<dbReference type="EMBL" id="AGIZ01000005">
    <property type="protein sequence ID" value="EHC14796.1"/>
    <property type="molecule type" value="Genomic_DNA"/>
</dbReference>
<dbReference type="AlphaFoldDB" id="G6FSG0"/>
<dbReference type="Pfam" id="PF07845">
    <property type="entry name" value="DUF1636"/>
    <property type="match status" value="1"/>
</dbReference>
<dbReference type="PATRIC" id="fig|741277.3.peg.1512"/>
<proteinExistence type="predicted"/>
<evidence type="ECO:0008006" key="3">
    <source>
        <dbReference type="Google" id="ProtNLM"/>
    </source>
</evidence>
<reference evidence="1 2" key="1">
    <citation type="submission" date="2011-09" db="EMBL/GenBank/DDBJ databases">
        <title>The draft genome of Fischerella sp. JSC-11.</title>
        <authorList>
            <consortium name="US DOE Joint Genome Institute (JGI-PGF)"/>
            <person name="Lucas S."/>
            <person name="Han J."/>
            <person name="Lapidus A."/>
            <person name="Cheng J.-F."/>
            <person name="Goodwin L."/>
            <person name="Pitluck S."/>
            <person name="Peters L."/>
            <person name="Land M.L."/>
            <person name="Hauser L."/>
            <person name="Sarkisova S."/>
            <person name="Bryant D.A."/>
            <person name="Brown I."/>
            <person name="Woyke T.J."/>
        </authorList>
    </citation>
    <scope>NUCLEOTIDE SEQUENCE [LARGE SCALE GENOMIC DNA]</scope>
    <source>
        <strain evidence="1 2">JSC-11</strain>
    </source>
</reference>
<comment type="caution">
    <text evidence="1">The sequence shown here is derived from an EMBL/GenBank/DDBJ whole genome shotgun (WGS) entry which is preliminary data.</text>
</comment>
<evidence type="ECO:0000313" key="1">
    <source>
        <dbReference type="EMBL" id="EHC14796.1"/>
    </source>
</evidence>
<accession>G6FSG0</accession>
<dbReference type="Proteomes" id="UP000004344">
    <property type="component" value="Unassembled WGS sequence"/>
</dbReference>
<keyword evidence="2" id="KW-1185">Reference proteome</keyword>
<name>G6FSG0_9CYAN</name>
<dbReference type="InterPro" id="IPR012863">
    <property type="entry name" value="DUF1636"/>
</dbReference>
<gene>
    <name evidence="1" type="ORF">FJSC11DRAFT_1707</name>
</gene>
<sequence>MKNLLVFIKSWMTPKNTSLTNLSSRPKHTLFVCKSCHRSSDERQKNQPCDGTILLDQLRTLCNDKFQLDELEIKPVKCLWACSQGCVASVSSHDKPTYLFVNLPPEQSPAALLEFMQLYIKTRRGAVAWKNFPELLQSAIFAQIPPVIVDKN</sequence>
<organism evidence="1 2">
    <name type="scientific">Fischerella thermalis JSC-11</name>
    <dbReference type="NCBI Taxonomy" id="741277"/>
    <lineage>
        <taxon>Bacteria</taxon>
        <taxon>Bacillati</taxon>
        <taxon>Cyanobacteriota</taxon>
        <taxon>Cyanophyceae</taxon>
        <taxon>Nostocales</taxon>
        <taxon>Hapalosiphonaceae</taxon>
        <taxon>Fischerella</taxon>
    </lineage>
</organism>
<evidence type="ECO:0000313" key="2">
    <source>
        <dbReference type="Proteomes" id="UP000004344"/>
    </source>
</evidence>
<dbReference type="Gene3D" id="3.40.30.10">
    <property type="entry name" value="Glutaredoxin"/>
    <property type="match status" value="1"/>
</dbReference>
<protein>
    <recommendedName>
        <fullName evidence="3">Metal-binding protein</fullName>
    </recommendedName>
</protein>